<dbReference type="Pfam" id="PF13523">
    <property type="entry name" value="Acetyltransf_8"/>
    <property type="match status" value="1"/>
</dbReference>
<reference evidence="3 4" key="1">
    <citation type="submission" date="2024-07" db="EMBL/GenBank/DDBJ databases">
        <title>Draft sequence of the Neodothiora populina.</title>
        <authorList>
            <person name="Drown D.D."/>
            <person name="Schuette U.S."/>
            <person name="Buechlein A.B."/>
            <person name="Rusch D.R."/>
            <person name="Winton L.W."/>
            <person name="Adams G.A."/>
        </authorList>
    </citation>
    <scope>NUCLEOTIDE SEQUENCE [LARGE SCALE GENOMIC DNA]</scope>
    <source>
        <strain evidence="3 4">CPC 39397</strain>
    </source>
</reference>
<evidence type="ECO:0000259" key="2">
    <source>
        <dbReference type="SMART" id="SM01006"/>
    </source>
</evidence>
<comment type="caution">
    <text evidence="3">The sequence shown here is derived from an EMBL/GenBank/DDBJ whole genome shotgun (WGS) entry which is preliminary data.</text>
</comment>
<dbReference type="Proteomes" id="UP001562354">
    <property type="component" value="Unassembled WGS sequence"/>
</dbReference>
<dbReference type="InterPro" id="IPR019432">
    <property type="entry name" value="Acyltransferase_MbtK/IucB-like"/>
</dbReference>
<proteinExistence type="inferred from homology"/>
<dbReference type="SUPFAM" id="SSF55729">
    <property type="entry name" value="Acyl-CoA N-acyltransferases (Nat)"/>
    <property type="match status" value="1"/>
</dbReference>
<keyword evidence="4" id="KW-1185">Reference proteome</keyword>
<evidence type="ECO:0000313" key="3">
    <source>
        <dbReference type="EMBL" id="KAL1306336.1"/>
    </source>
</evidence>
<dbReference type="SMART" id="SM01006">
    <property type="entry name" value="AlcB"/>
    <property type="match status" value="1"/>
</dbReference>
<accession>A0ABR3PKQ9</accession>
<dbReference type="InterPro" id="IPR016181">
    <property type="entry name" value="Acyl_CoA_acyltransferase"/>
</dbReference>
<feature type="domain" description="Acyltransferase MbtK/IucB-like conserved" evidence="2">
    <location>
        <begin position="251"/>
        <end position="300"/>
    </location>
</feature>
<dbReference type="PANTHER" id="PTHR31438">
    <property type="entry name" value="LYSINE N-ACYLTRANSFERASE C17G9.06C-RELATED"/>
    <property type="match status" value="1"/>
</dbReference>
<dbReference type="EMBL" id="JBFMKM010000004">
    <property type="protein sequence ID" value="KAL1306336.1"/>
    <property type="molecule type" value="Genomic_DNA"/>
</dbReference>
<evidence type="ECO:0000313" key="4">
    <source>
        <dbReference type="Proteomes" id="UP001562354"/>
    </source>
</evidence>
<name>A0ABR3PKQ9_9PEZI</name>
<dbReference type="PANTHER" id="PTHR31438:SF7">
    <property type="entry name" value="ACYLTRANSFERASE MBTK_IUCB-LIKE CONSERVED DOMAIN-CONTAINING PROTEIN"/>
    <property type="match status" value="1"/>
</dbReference>
<dbReference type="Gene3D" id="3.40.630.30">
    <property type="match status" value="1"/>
</dbReference>
<evidence type="ECO:0000256" key="1">
    <source>
        <dbReference type="ARBA" id="ARBA00009893"/>
    </source>
</evidence>
<protein>
    <recommendedName>
        <fullName evidence="2">Acyltransferase MbtK/IucB-like conserved domain-containing protein</fullName>
    </recommendedName>
</protein>
<gene>
    <name evidence="3" type="ORF">AAFC00_005053</name>
</gene>
<organism evidence="3 4">
    <name type="scientific">Neodothiora populina</name>
    <dbReference type="NCBI Taxonomy" id="2781224"/>
    <lineage>
        <taxon>Eukaryota</taxon>
        <taxon>Fungi</taxon>
        <taxon>Dikarya</taxon>
        <taxon>Ascomycota</taxon>
        <taxon>Pezizomycotina</taxon>
        <taxon>Dothideomycetes</taxon>
        <taxon>Dothideomycetidae</taxon>
        <taxon>Dothideales</taxon>
        <taxon>Dothioraceae</taxon>
        <taxon>Neodothiora</taxon>
    </lineage>
</organism>
<sequence length="443" mass="50694">MFSPTVPSTLCLPHPYLTSYRVEPSTKAKATDQYSWLRISHSAADTPSQGRPLSAPLHGDIEFTLPQDPEDNDSAPPLANNTFWARIRRSPAAVIRWDRENVNLGHLWLLIYATFTLRPDNEYYRLVMQDAKSEDLAEELKTVGLAIQHPVAADSSDEGSKELVVIRSTFWQGAGSPFGARPAWAPDTTTVKTTKRPLAAYPVLPTDYTLSTRFPKANIHAFHPRRPQKPTPGEVIYSRYIPHLGENFNVIALDYHNPEHLNLFHTWQNDPRVSAGWNETGTLEEHRHYLRTLHEDPHTLTVLARFDDNFFAYYEIYWAKEDHFGVYCDAGDFDRGRHCLVGNDRFRGAHRVSIWWSSLMHYMFLDEPRTMAAVGEPKFTNTTVISYDLMCGFGVQKFVDLPHKRSAFVRCSRERFFQICPLHYNGDRRVGGTGIELFAKAKL</sequence>
<dbReference type="RefSeq" id="XP_069202609.1">
    <property type="nucleotide sequence ID" value="XM_069344783.1"/>
</dbReference>
<comment type="similarity">
    <text evidence="1">Belongs to the lysine N-acyltransferase MbtK family.</text>
</comment>
<dbReference type="GeneID" id="95978753"/>